<protein>
    <submittedName>
        <fullName evidence="2">Carbohydrate family 9 binding domain-like</fullName>
    </submittedName>
</protein>
<comment type="caution">
    <text evidence="2">The sequence shown here is derived from an EMBL/GenBank/DDBJ whole genome shotgun (WGS) entry which is preliminary data.</text>
</comment>
<evidence type="ECO:0000313" key="3">
    <source>
        <dbReference type="Proteomes" id="UP000762676"/>
    </source>
</evidence>
<dbReference type="PANTHER" id="PTHR35532:SF5">
    <property type="entry name" value="CARBOHYDRATE-BINDING DOMAIN-CONTAINING PROTEIN"/>
    <property type="match status" value="1"/>
</dbReference>
<dbReference type="EMBL" id="BMAT01007286">
    <property type="protein sequence ID" value="GFR61462.1"/>
    <property type="molecule type" value="Genomic_DNA"/>
</dbReference>
<dbReference type="Gene3D" id="2.60.40.1190">
    <property type="match status" value="1"/>
</dbReference>
<dbReference type="CDD" id="cd09620">
    <property type="entry name" value="CBM9_like_3"/>
    <property type="match status" value="1"/>
</dbReference>
<sequence>MAVKSQSPLVITVIVGFLALGVGLVIGYLLRPFKDPSAPPHSSADQLYGIESADDNKLAALDMLKDCSHLARENAVISKHLLENDVEACRAVTCDIPYPRTYVIYKLNGNDVIDLDGRLEDKAWKEVAWSDTFIDIQGSDFPEPRLKTKVKMRYDYRFLYIGAILEEPDVWANVSLHDGPVFLTSSRDCSCYKEITINARGVVADLMMTKPYVDSGEPLQFWESDLVSEVYVRGSLNNPSTEDEYWTIEMAIPFSTLYQGSGASMNRSTPMHDETWRANFLRAQWSVKKTRTYYEKEKNSGTGWWVWQSPQVTNVHLPDRWGLIQFQDAEINSTRFMTSEKWVATNALLDTYSALQAFHAVTGRYTDRKDLLHLPPYVFSGKCVDGVTIKLDWSGFHVTVKPKGDNLEDGHIKADHFLWFGKEDMQYF</sequence>
<accession>A0AAV4EK56</accession>
<evidence type="ECO:0000313" key="2">
    <source>
        <dbReference type="EMBL" id="GFR61462.1"/>
    </source>
</evidence>
<name>A0AAV4EK56_9GAST</name>
<keyword evidence="1" id="KW-0472">Membrane</keyword>
<feature type="transmembrane region" description="Helical" evidence="1">
    <location>
        <begin position="9"/>
        <end position="30"/>
    </location>
</feature>
<keyword evidence="3" id="KW-1185">Reference proteome</keyword>
<dbReference type="PANTHER" id="PTHR35532">
    <property type="entry name" value="SIMILAR TO POLYHYDROXYALKANOATE DEPOLYMERASE"/>
    <property type="match status" value="1"/>
</dbReference>
<dbReference type="SUPFAM" id="SSF49344">
    <property type="entry name" value="CBD9-like"/>
    <property type="match status" value="1"/>
</dbReference>
<gene>
    <name evidence="2" type="ORF">ElyMa_003557500</name>
</gene>
<keyword evidence="1" id="KW-0812">Transmembrane</keyword>
<evidence type="ECO:0000256" key="1">
    <source>
        <dbReference type="SAM" id="Phobius"/>
    </source>
</evidence>
<reference evidence="2 3" key="1">
    <citation type="journal article" date="2021" name="Elife">
        <title>Chloroplast acquisition without the gene transfer in kleptoplastic sea slugs, Plakobranchus ocellatus.</title>
        <authorList>
            <person name="Maeda T."/>
            <person name="Takahashi S."/>
            <person name="Yoshida T."/>
            <person name="Shimamura S."/>
            <person name="Takaki Y."/>
            <person name="Nagai Y."/>
            <person name="Toyoda A."/>
            <person name="Suzuki Y."/>
            <person name="Arimoto A."/>
            <person name="Ishii H."/>
            <person name="Satoh N."/>
            <person name="Nishiyama T."/>
            <person name="Hasebe M."/>
            <person name="Maruyama T."/>
            <person name="Minagawa J."/>
            <person name="Obokata J."/>
            <person name="Shigenobu S."/>
        </authorList>
    </citation>
    <scope>NUCLEOTIDE SEQUENCE [LARGE SCALE GENOMIC DNA]</scope>
</reference>
<dbReference type="AlphaFoldDB" id="A0AAV4EK56"/>
<proteinExistence type="predicted"/>
<keyword evidence="1" id="KW-1133">Transmembrane helix</keyword>
<dbReference type="Proteomes" id="UP000762676">
    <property type="component" value="Unassembled WGS sequence"/>
</dbReference>
<organism evidence="2 3">
    <name type="scientific">Elysia marginata</name>
    <dbReference type="NCBI Taxonomy" id="1093978"/>
    <lineage>
        <taxon>Eukaryota</taxon>
        <taxon>Metazoa</taxon>
        <taxon>Spiralia</taxon>
        <taxon>Lophotrochozoa</taxon>
        <taxon>Mollusca</taxon>
        <taxon>Gastropoda</taxon>
        <taxon>Heterobranchia</taxon>
        <taxon>Euthyneura</taxon>
        <taxon>Panpulmonata</taxon>
        <taxon>Sacoglossa</taxon>
        <taxon>Placobranchoidea</taxon>
        <taxon>Plakobranchidae</taxon>
        <taxon>Elysia</taxon>
    </lineage>
</organism>